<organism evidence="11 12">
    <name type="scientific">Aphanomyces invadans</name>
    <dbReference type="NCBI Taxonomy" id="157072"/>
    <lineage>
        <taxon>Eukaryota</taxon>
        <taxon>Sar</taxon>
        <taxon>Stramenopiles</taxon>
        <taxon>Oomycota</taxon>
        <taxon>Saprolegniomycetes</taxon>
        <taxon>Saprolegniales</taxon>
        <taxon>Verrucalvaceae</taxon>
        <taxon>Aphanomyces</taxon>
    </lineage>
</organism>
<dbReference type="GO" id="GO:0005777">
    <property type="term" value="C:peroxisome"/>
    <property type="evidence" value="ECO:0007669"/>
    <property type="project" value="TreeGrafter"/>
</dbReference>
<keyword evidence="4" id="KW-0418">Kinase</keyword>
<dbReference type="InterPro" id="IPR011011">
    <property type="entry name" value="Znf_FYVE_PHD"/>
</dbReference>
<feature type="compositionally biased region" description="Polar residues" evidence="7">
    <location>
        <begin position="606"/>
        <end position="620"/>
    </location>
</feature>
<dbReference type="GO" id="GO:0005768">
    <property type="term" value="C:endosome"/>
    <property type="evidence" value="ECO:0007669"/>
    <property type="project" value="TreeGrafter"/>
</dbReference>
<keyword evidence="1" id="KW-0808">Transferase</keyword>
<evidence type="ECO:0000256" key="7">
    <source>
        <dbReference type="SAM" id="MobiDB-lite"/>
    </source>
</evidence>
<sequence length="1021" mass="114529">NHSKKRLNFTRPPSHTLSTLNETTSNDFSADRPHGRTKRNPFAYNSEDVDELEAEQQELRAKEHEDDNEWSQGDISLPGDDVYRFVQPRRLSSWVQDDAVYACFKCHVQFTLIIRKHHCRACGRIFCNACSNQRLVIPGDYESTPVSHAIKNGSNHTYSSVLVDTTSHVIGSLGYYVWNYNTATPSLSSSANDFSEFNSMSSSTLSRTELNDSVEFEREKFLRSMTVLESRGVVTKFTPGAASGVKVKQPPRIPPGTVLQRVCDDCASALQQRRQHYNTVQVFELCEWDIETLRVLGQVCRKWHRASIMCLSTFRQIQYYLPSHPLSTKERQLLLRNRRFLAGHSKWLLQLVKAVSFHDGDSDETSQDILRLIVAPRTHNCMMTMCSRLCRHEMECVDALEILSSDTMQNVTLRNLCVEALTQKATDDEWLSFLPVVLHALGSETNVSDLGAAIVAQAKRDIRFCSDLYWGSSVLAEDRRFRRKFDGFRQKLLLTLASSSSASCDTYASWSQDLLLGQEFLDLLWNLPHRADNAVVGQLLAAALRKTQIFGPDTPLLRLPVDPLVKARGIDFASIKVMRSAEAPVILTCTGVLHQSKTDTTEARASGTQSATRSTSPSKQQVRRPPVYRLMYKRDDLRKDACVQNIIHVMYSILKAETKQFNIALVTYRVIPTSSYDGLIEIVENAHTLYSIIREHGTIMRFLHHYNGHRTLSDISTSFRESLAAYTVITFLLGVGDRHAENVMLTQEGNLFHIDYGFILGKDPKPLQPPMRLDNYMLEALGGPMQVEAFKALCVVAFNCLRRHVSLFLIMLRLVVDAIPEVTDFGVNYTQADLDAFVVERFLPGQTDEEAATAIMLRMEGKLNEKIGLTLSDFVHAHASEKTVSKGVSSMKVGVESIGGAVHTVTSSLSSSATSLLKYASTVVYSKAEGIAAGVAILGMISQSTTTDEATLADAAQTQLHVATSNAQQPPQRQKKQRDRTPPRAKQLTKDEFKEAFVQCLEDPAFLNQIYQAYAKKLPKQ</sequence>
<evidence type="ECO:0000256" key="3">
    <source>
        <dbReference type="ARBA" id="ARBA00022771"/>
    </source>
</evidence>
<dbReference type="AlphaFoldDB" id="A0A418B607"/>
<dbReference type="InterPro" id="IPR000306">
    <property type="entry name" value="Znf_FYVE"/>
</dbReference>
<dbReference type="SMART" id="SM00146">
    <property type="entry name" value="PI3Kc"/>
    <property type="match status" value="1"/>
</dbReference>
<reference evidence="11 12" key="1">
    <citation type="submission" date="2018-08" db="EMBL/GenBank/DDBJ databases">
        <title>Aphanomyces genome sequencing and annotation.</title>
        <authorList>
            <person name="Minardi D."/>
            <person name="Oidtmann B."/>
            <person name="Van Der Giezen M."/>
            <person name="Studholme D.J."/>
        </authorList>
    </citation>
    <scope>NUCLEOTIDE SEQUENCE [LARGE SCALE GENOMIC DNA]</scope>
    <source>
        <strain evidence="11 12">NJM0002</strain>
    </source>
</reference>
<dbReference type="SUPFAM" id="SSF56112">
    <property type="entry name" value="Protein kinase-like (PK-like)"/>
    <property type="match status" value="1"/>
</dbReference>
<feature type="domain" description="PI3K/PI4K catalytic" evidence="9">
    <location>
        <begin position="598"/>
        <end position="867"/>
    </location>
</feature>
<dbReference type="PROSITE" id="PS51545">
    <property type="entry name" value="PIK_HELICAL"/>
    <property type="match status" value="1"/>
</dbReference>
<dbReference type="InterPro" id="IPR036940">
    <property type="entry name" value="PI3/4_kinase_cat_sf"/>
</dbReference>
<dbReference type="GO" id="GO:0000407">
    <property type="term" value="C:phagophore assembly site"/>
    <property type="evidence" value="ECO:0007669"/>
    <property type="project" value="TreeGrafter"/>
</dbReference>
<dbReference type="PANTHER" id="PTHR10048">
    <property type="entry name" value="PHOSPHATIDYLINOSITOL KINASE"/>
    <property type="match status" value="1"/>
</dbReference>
<feature type="non-terminal residue" evidence="11">
    <location>
        <position position="1"/>
    </location>
</feature>
<evidence type="ECO:0000259" key="8">
    <source>
        <dbReference type="PROSITE" id="PS50178"/>
    </source>
</evidence>
<feature type="region of interest" description="Disordered" evidence="7">
    <location>
        <begin position="598"/>
        <end position="624"/>
    </location>
</feature>
<dbReference type="GO" id="GO:0000045">
    <property type="term" value="P:autophagosome assembly"/>
    <property type="evidence" value="ECO:0007669"/>
    <property type="project" value="TreeGrafter"/>
</dbReference>
<dbReference type="GO" id="GO:0008270">
    <property type="term" value="F:zinc ion binding"/>
    <property type="evidence" value="ECO:0007669"/>
    <property type="project" value="UniProtKB-KW"/>
</dbReference>
<dbReference type="GO" id="GO:0034272">
    <property type="term" value="C:phosphatidylinositol 3-kinase complex, class III, type II"/>
    <property type="evidence" value="ECO:0007669"/>
    <property type="project" value="TreeGrafter"/>
</dbReference>
<keyword evidence="5" id="KW-0862">Zinc</keyword>
<dbReference type="InterPro" id="IPR018936">
    <property type="entry name" value="PI3/4_kinase_CS"/>
</dbReference>
<dbReference type="PROSITE" id="PS50178">
    <property type="entry name" value="ZF_FYVE"/>
    <property type="match status" value="1"/>
</dbReference>
<dbReference type="VEuPathDB" id="FungiDB:H310_00963"/>
<feature type="domain" description="FYVE-type" evidence="8">
    <location>
        <begin position="97"/>
        <end position="138"/>
    </location>
</feature>
<dbReference type="VEuPathDB" id="FungiDB:H310_00964"/>
<dbReference type="GO" id="GO:0016303">
    <property type="term" value="F:1-phosphatidylinositol-3-kinase activity"/>
    <property type="evidence" value="ECO:0007669"/>
    <property type="project" value="TreeGrafter"/>
</dbReference>
<feature type="domain" description="PIK helical" evidence="10">
    <location>
        <begin position="300"/>
        <end position="495"/>
    </location>
</feature>
<proteinExistence type="predicted"/>
<evidence type="ECO:0000313" key="11">
    <source>
        <dbReference type="EMBL" id="RHY33568.1"/>
    </source>
</evidence>
<dbReference type="SUPFAM" id="SSF57903">
    <property type="entry name" value="FYVE/PHD zinc finger"/>
    <property type="match status" value="1"/>
</dbReference>
<evidence type="ECO:0000256" key="2">
    <source>
        <dbReference type="ARBA" id="ARBA00022723"/>
    </source>
</evidence>
<evidence type="ECO:0000256" key="5">
    <source>
        <dbReference type="ARBA" id="ARBA00022833"/>
    </source>
</evidence>
<dbReference type="EMBL" id="QUSY01000069">
    <property type="protein sequence ID" value="RHY33568.1"/>
    <property type="molecule type" value="Genomic_DNA"/>
</dbReference>
<dbReference type="Pfam" id="PF01363">
    <property type="entry name" value="FYVE"/>
    <property type="match status" value="1"/>
</dbReference>
<accession>A0A418B607</accession>
<keyword evidence="3 6" id="KW-0863">Zinc-finger</keyword>
<evidence type="ECO:0000313" key="12">
    <source>
        <dbReference type="Proteomes" id="UP000285060"/>
    </source>
</evidence>
<feature type="region of interest" description="Disordered" evidence="7">
    <location>
        <begin position="1"/>
        <end position="46"/>
    </location>
</feature>
<evidence type="ECO:0008006" key="13">
    <source>
        <dbReference type="Google" id="ProtNLM"/>
    </source>
</evidence>
<dbReference type="Proteomes" id="UP000285060">
    <property type="component" value="Unassembled WGS sequence"/>
</dbReference>
<dbReference type="Gene3D" id="1.25.40.70">
    <property type="entry name" value="Phosphatidylinositol 3-kinase, accessory domain (PIK)"/>
    <property type="match status" value="1"/>
</dbReference>
<protein>
    <recommendedName>
        <fullName evidence="13">Phosphatidylinositol 3-kinase</fullName>
    </recommendedName>
</protein>
<dbReference type="InterPro" id="IPR015433">
    <property type="entry name" value="PI3/4_kinase"/>
</dbReference>
<dbReference type="Pfam" id="PF00454">
    <property type="entry name" value="PI3_PI4_kinase"/>
    <property type="match status" value="1"/>
</dbReference>
<dbReference type="GO" id="GO:0048015">
    <property type="term" value="P:phosphatidylinositol-mediated signaling"/>
    <property type="evidence" value="ECO:0007669"/>
    <property type="project" value="TreeGrafter"/>
</dbReference>
<dbReference type="SUPFAM" id="SSF48371">
    <property type="entry name" value="ARM repeat"/>
    <property type="match status" value="1"/>
</dbReference>
<dbReference type="PANTHER" id="PTHR10048:SF7">
    <property type="entry name" value="PHOSPHATIDYLINOSITOL 3-KINASE CATALYTIC SUBUNIT TYPE 3"/>
    <property type="match status" value="1"/>
</dbReference>
<feature type="region of interest" description="Disordered" evidence="7">
    <location>
        <begin position="962"/>
        <end position="990"/>
    </location>
</feature>
<dbReference type="GO" id="GO:0006897">
    <property type="term" value="P:endocytosis"/>
    <property type="evidence" value="ECO:0007669"/>
    <property type="project" value="TreeGrafter"/>
</dbReference>
<evidence type="ECO:0000256" key="1">
    <source>
        <dbReference type="ARBA" id="ARBA00022679"/>
    </source>
</evidence>
<dbReference type="InterPro" id="IPR016024">
    <property type="entry name" value="ARM-type_fold"/>
</dbReference>
<dbReference type="Gene3D" id="3.30.40.10">
    <property type="entry name" value="Zinc/RING finger domain, C3HC4 (zinc finger)"/>
    <property type="match status" value="1"/>
</dbReference>
<name>A0A418B607_9STRA</name>
<dbReference type="SMART" id="SM00064">
    <property type="entry name" value="FYVE"/>
    <property type="match status" value="1"/>
</dbReference>
<comment type="caution">
    <text evidence="11">The sequence shown here is derived from an EMBL/GenBank/DDBJ whole genome shotgun (WGS) entry which is preliminary data.</text>
</comment>
<evidence type="ECO:0000256" key="4">
    <source>
        <dbReference type="ARBA" id="ARBA00022777"/>
    </source>
</evidence>
<dbReference type="InterPro" id="IPR042236">
    <property type="entry name" value="PI3K_accessory_sf"/>
</dbReference>
<evidence type="ECO:0000259" key="9">
    <source>
        <dbReference type="PROSITE" id="PS50290"/>
    </source>
</evidence>
<dbReference type="Gene3D" id="3.30.1010.10">
    <property type="entry name" value="Phosphatidylinositol 3-kinase Catalytic Subunit, Chain A, domain 4"/>
    <property type="match status" value="1"/>
</dbReference>
<dbReference type="InterPro" id="IPR017455">
    <property type="entry name" value="Znf_FYVE-rel"/>
</dbReference>
<feature type="compositionally biased region" description="Polar residues" evidence="7">
    <location>
        <begin position="11"/>
        <end position="28"/>
    </location>
</feature>
<dbReference type="Gene3D" id="1.10.1070.11">
    <property type="entry name" value="Phosphatidylinositol 3-/4-kinase, catalytic domain"/>
    <property type="match status" value="1"/>
</dbReference>
<gene>
    <name evidence="11" type="ORF">DYB32_001535</name>
</gene>
<evidence type="ECO:0000256" key="6">
    <source>
        <dbReference type="PROSITE-ProRule" id="PRU00091"/>
    </source>
</evidence>
<dbReference type="InterPro" id="IPR011009">
    <property type="entry name" value="Kinase-like_dom_sf"/>
</dbReference>
<dbReference type="PROSITE" id="PS00916">
    <property type="entry name" value="PI3_4_KINASE_2"/>
    <property type="match status" value="1"/>
</dbReference>
<dbReference type="GO" id="GO:0034271">
    <property type="term" value="C:phosphatidylinositol 3-kinase complex, class III, type I"/>
    <property type="evidence" value="ECO:0007669"/>
    <property type="project" value="TreeGrafter"/>
</dbReference>
<dbReference type="InterPro" id="IPR001263">
    <property type="entry name" value="PI3K_accessory_dom"/>
</dbReference>
<dbReference type="InterPro" id="IPR013083">
    <property type="entry name" value="Znf_RING/FYVE/PHD"/>
</dbReference>
<keyword evidence="12" id="KW-1185">Reference proteome</keyword>
<evidence type="ECO:0000259" key="10">
    <source>
        <dbReference type="PROSITE" id="PS51545"/>
    </source>
</evidence>
<dbReference type="PROSITE" id="PS50290">
    <property type="entry name" value="PI3_4_KINASE_3"/>
    <property type="match status" value="1"/>
</dbReference>
<keyword evidence="2" id="KW-0479">Metal-binding</keyword>
<dbReference type="InterPro" id="IPR000403">
    <property type="entry name" value="PI3/4_kinase_cat_dom"/>
</dbReference>